<sequence>MSIVKVLYEDNHLIAVFKPSGVLSQGDKTGDLSMYDMVKKYIKEKYKKPGNVFLGLVHRLDRPVSGIILFAKTSKGAKRLSEQFRNHEVEKTYHAIVIGTPKENRGVLINNLIKDDKLKKGREKANGKIAKLYYEVIKSNKTYSLLKIKIEGGQFHQIRSQLSLAGFPILGDVKYGAKNHLPDIGVALCATGLSFYSATEDKKIDLSVQIPEEWNSKLSTPLFP</sequence>
<comment type="caution">
    <text evidence="4">The sequence shown here is derived from an EMBL/GenBank/DDBJ whole genome shotgun (WGS) entry which is preliminary data.</text>
</comment>
<keyword evidence="2" id="KW-0413">Isomerase</keyword>
<dbReference type="CDD" id="cd02869">
    <property type="entry name" value="PseudoU_synth_RluA_like"/>
    <property type="match status" value="1"/>
</dbReference>
<accession>A0A1G2I737</accession>
<dbReference type="Proteomes" id="UP000176308">
    <property type="component" value="Unassembled WGS sequence"/>
</dbReference>
<name>A0A1G2I737_9BACT</name>
<evidence type="ECO:0000313" key="4">
    <source>
        <dbReference type="EMBL" id="OGZ70331.1"/>
    </source>
</evidence>
<dbReference type="InterPro" id="IPR006145">
    <property type="entry name" value="PsdUridine_synth_RsuA/RluA"/>
</dbReference>
<dbReference type="InterPro" id="IPR006224">
    <property type="entry name" value="PsdUridine_synth_RluA-like_CS"/>
</dbReference>
<dbReference type="AlphaFoldDB" id="A0A1G2I737"/>
<reference evidence="4 5" key="1">
    <citation type="journal article" date="2016" name="Nat. Commun.">
        <title>Thousands of microbial genomes shed light on interconnected biogeochemical processes in an aquifer system.</title>
        <authorList>
            <person name="Anantharaman K."/>
            <person name="Brown C.T."/>
            <person name="Hug L.A."/>
            <person name="Sharon I."/>
            <person name="Castelle C.J."/>
            <person name="Probst A.J."/>
            <person name="Thomas B.C."/>
            <person name="Singh A."/>
            <person name="Wilkins M.J."/>
            <person name="Karaoz U."/>
            <person name="Brodie E.L."/>
            <person name="Williams K.H."/>
            <person name="Hubbard S.S."/>
            <person name="Banfield J.F."/>
        </authorList>
    </citation>
    <scope>NUCLEOTIDE SEQUENCE [LARGE SCALE GENOMIC DNA]</scope>
</reference>
<feature type="domain" description="Pseudouridine synthase RsuA/RluA-like" evidence="3">
    <location>
        <begin position="12"/>
        <end position="163"/>
    </location>
</feature>
<dbReference type="InterPro" id="IPR020103">
    <property type="entry name" value="PsdUridine_synth_cat_dom_sf"/>
</dbReference>
<comment type="similarity">
    <text evidence="1">Belongs to the pseudouridine synthase RluA family.</text>
</comment>
<dbReference type="InterPro" id="IPR050188">
    <property type="entry name" value="RluA_PseudoU_synthase"/>
</dbReference>
<proteinExistence type="inferred from homology"/>
<dbReference type="PANTHER" id="PTHR21600:SF83">
    <property type="entry name" value="PSEUDOURIDYLATE SYNTHASE RPUSD4, MITOCHONDRIAL"/>
    <property type="match status" value="1"/>
</dbReference>
<evidence type="ECO:0000259" key="3">
    <source>
        <dbReference type="Pfam" id="PF00849"/>
    </source>
</evidence>
<evidence type="ECO:0000256" key="2">
    <source>
        <dbReference type="ARBA" id="ARBA00023235"/>
    </source>
</evidence>
<dbReference type="GO" id="GO:0006396">
    <property type="term" value="P:RNA processing"/>
    <property type="evidence" value="ECO:0007669"/>
    <property type="project" value="UniProtKB-ARBA"/>
</dbReference>
<organism evidence="4 5">
    <name type="scientific">Candidatus Staskawiczbacteria bacterium RIFCSPLOWO2_01_FULL_33_9</name>
    <dbReference type="NCBI Taxonomy" id="1802211"/>
    <lineage>
        <taxon>Bacteria</taxon>
        <taxon>Candidatus Staskawicziibacteriota</taxon>
    </lineage>
</organism>
<dbReference type="Gene3D" id="3.30.2350.10">
    <property type="entry name" value="Pseudouridine synthase"/>
    <property type="match status" value="1"/>
</dbReference>
<dbReference type="GO" id="GO:0009982">
    <property type="term" value="F:pseudouridine synthase activity"/>
    <property type="evidence" value="ECO:0007669"/>
    <property type="project" value="InterPro"/>
</dbReference>
<dbReference type="PANTHER" id="PTHR21600">
    <property type="entry name" value="MITOCHONDRIAL RNA PSEUDOURIDINE SYNTHASE"/>
    <property type="match status" value="1"/>
</dbReference>
<dbReference type="EMBL" id="MHOX01000029">
    <property type="protein sequence ID" value="OGZ70331.1"/>
    <property type="molecule type" value="Genomic_DNA"/>
</dbReference>
<dbReference type="Pfam" id="PF00849">
    <property type="entry name" value="PseudoU_synth_2"/>
    <property type="match status" value="1"/>
</dbReference>
<dbReference type="GO" id="GO:0140098">
    <property type="term" value="F:catalytic activity, acting on RNA"/>
    <property type="evidence" value="ECO:0007669"/>
    <property type="project" value="UniProtKB-ARBA"/>
</dbReference>
<dbReference type="SUPFAM" id="SSF55120">
    <property type="entry name" value="Pseudouridine synthase"/>
    <property type="match status" value="1"/>
</dbReference>
<gene>
    <name evidence="4" type="ORF">A2904_00060</name>
</gene>
<dbReference type="GO" id="GO:0003723">
    <property type="term" value="F:RNA binding"/>
    <property type="evidence" value="ECO:0007669"/>
    <property type="project" value="InterPro"/>
</dbReference>
<evidence type="ECO:0000256" key="1">
    <source>
        <dbReference type="ARBA" id="ARBA00010876"/>
    </source>
</evidence>
<evidence type="ECO:0000313" key="5">
    <source>
        <dbReference type="Proteomes" id="UP000176308"/>
    </source>
</evidence>
<dbReference type="PROSITE" id="PS01129">
    <property type="entry name" value="PSI_RLU"/>
    <property type="match status" value="1"/>
</dbReference>
<dbReference type="GO" id="GO:0001522">
    <property type="term" value="P:pseudouridine synthesis"/>
    <property type="evidence" value="ECO:0007669"/>
    <property type="project" value="InterPro"/>
</dbReference>
<protein>
    <recommendedName>
        <fullName evidence="3">Pseudouridine synthase RsuA/RluA-like domain-containing protein</fullName>
    </recommendedName>
</protein>